<dbReference type="EC" id="6.3.4.15" evidence="5"/>
<dbReference type="EMBL" id="FOCF01000005">
    <property type="protein sequence ID" value="SEN21439.1"/>
    <property type="molecule type" value="Genomic_DNA"/>
</dbReference>
<evidence type="ECO:0000256" key="2">
    <source>
        <dbReference type="ARBA" id="ARBA00022741"/>
    </source>
</evidence>
<dbReference type="Gene3D" id="2.30.30.100">
    <property type="match status" value="1"/>
</dbReference>
<dbReference type="PROSITE" id="PS51733">
    <property type="entry name" value="BPL_LPL_CATALYTIC"/>
    <property type="match status" value="1"/>
</dbReference>
<dbReference type="SUPFAM" id="SSF55681">
    <property type="entry name" value="Class II aaRS and biotin synthetases"/>
    <property type="match status" value="1"/>
</dbReference>
<dbReference type="InterPro" id="IPR008988">
    <property type="entry name" value="Transcriptional_repressor_C"/>
</dbReference>
<proteinExistence type="predicted"/>
<keyword evidence="4" id="KW-0092">Biotin</keyword>
<evidence type="ECO:0000313" key="8">
    <source>
        <dbReference type="EMBL" id="SEN21439.1"/>
    </source>
</evidence>
<evidence type="ECO:0000256" key="1">
    <source>
        <dbReference type="ARBA" id="ARBA00022598"/>
    </source>
</evidence>
<dbReference type="AlphaFoldDB" id="A0A1H8EPJ2"/>
<organism evidence="8 9">
    <name type="scientific">Sphingomonas gellani</name>
    <dbReference type="NCBI Taxonomy" id="1166340"/>
    <lineage>
        <taxon>Bacteria</taxon>
        <taxon>Pseudomonadati</taxon>
        <taxon>Pseudomonadota</taxon>
        <taxon>Alphaproteobacteria</taxon>
        <taxon>Sphingomonadales</taxon>
        <taxon>Sphingomonadaceae</taxon>
        <taxon>Sphingomonas</taxon>
    </lineage>
</organism>
<keyword evidence="3" id="KW-0067">ATP-binding</keyword>
<evidence type="ECO:0000259" key="7">
    <source>
        <dbReference type="PROSITE" id="PS51733"/>
    </source>
</evidence>
<dbReference type="InterPro" id="IPR045864">
    <property type="entry name" value="aa-tRNA-synth_II/BPL/LPL"/>
</dbReference>
<dbReference type="GO" id="GO:0005737">
    <property type="term" value="C:cytoplasm"/>
    <property type="evidence" value="ECO:0007669"/>
    <property type="project" value="TreeGrafter"/>
</dbReference>
<dbReference type="PANTHER" id="PTHR12835:SF5">
    <property type="entry name" value="BIOTIN--PROTEIN LIGASE"/>
    <property type="match status" value="1"/>
</dbReference>
<dbReference type="InterPro" id="IPR003142">
    <property type="entry name" value="BPL_C"/>
</dbReference>
<evidence type="ECO:0000256" key="5">
    <source>
        <dbReference type="ARBA" id="ARBA00024227"/>
    </source>
</evidence>
<keyword evidence="9" id="KW-1185">Reference proteome</keyword>
<dbReference type="SUPFAM" id="SSF50037">
    <property type="entry name" value="C-terminal domain of transcriptional repressors"/>
    <property type="match status" value="1"/>
</dbReference>
<dbReference type="PANTHER" id="PTHR12835">
    <property type="entry name" value="BIOTIN PROTEIN LIGASE"/>
    <property type="match status" value="1"/>
</dbReference>
<evidence type="ECO:0000256" key="3">
    <source>
        <dbReference type="ARBA" id="ARBA00022840"/>
    </source>
</evidence>
<protein>
    <recommendedName>
        <fullName evidence="5">biotin--[biotin carboxyl-carrier protein] ligase</fullName>
        <ecNumber evidence="5">6.3.4.15</ecNumber>
    </recommendedName>
</protein>
<keyword evidence="1 8" id="KW-0436">Ligase</keyword>
<reference evidence="9" key="1">
    <citation type="submission" date="2016-10" db="EMBL/GenBank/DDBJ databases">
        <authorList>
            <person name="Varghese N."/>
            <person name="Submissions S."/>
        </authorList>
    </citation>
    <scope>NUCLEOTIDE SEQUENCE [LARGE SCALE GENOMIC DNA]</scope>
    <source>
        <strain evidence="9">S6-262</strain>
    </source>
</reference>
<dbReference type="Pfam" id="PF02237">
    <property type="entry name" value="BPL_C"/>
    <property type="match status" value="1"/>
</dbReference>
<sequence>MDPARGAGAVLTIIRTVAETGSTNADLLVLAVDGAVDEGVWLRAERQHAGRGREGRNWLSPAGNLYVSTVVRMRPTDPAASGLALIAAVALDDAVGVFLDRSGSTVQRWLKWPNDLLIDGAKLSGILLERQGPAVVVGFGVNLHHHPDLAGRRTTSLTAVGVPVEPDVFLEVLGDSFARWLQRWRVEGLGAVRQRWLARAHPIGTGLTVRSPDGEVLDGLFDGLADDGALLLRLASGERRVIHAGDVFHL</sequence>
<name>A0A1H8EPJ2_9SPHN</name>
<dbReference type="InterPro" id="IPR004408">
    <property type="entry name" value="Biotin_CoA_COase_ligase"/>
</dbReference>
<evidence type="ECO:0000256" key="4">
    <source>
        <dbReference type="ARBA" id="ARBA00023267"/>
    </source>
</evidence>
<dbReference type="STRING" id="1166340.SAMN05192583_2258"/>
<comment type="catalytic activity">
    <reaction evidence="6">
        <text>biotin + L-lysyl-[protein] + ATP = N(6)-biotinyl-L-lysyl-[protein] + AMP + diphosphate + H(+)</text>
        <dbReference type="Rhea" id="RHEA:11756"/>
        <dbReference type="Rhea" id="RHEA-COMP:9752"/>
        <dbReference type="Rhea" id="RHEA-COMP:10505"/>
        <dbReference type="ChEBI" id="CHEBI:15378"/>
        <dbReference type="ChEBI" id="CHEBI:29969"/>
        <dbReference type="ChEBI" id="CHEBI:30616"/>
        <dbReference type="ChEBI" id="CHEBI:33019"/>
        <dbReference type="ChEBI" id="CHEBI:57586"/>
        <dbReference type="ChEBI" id="CHEBI:83144"/>
        <dbReference type="ChEBI" id="CHEBI:456215"/>
        <dbReference type="EC" id="6.3.4.15"/>
    </reaction>
</comment>
<dbReference type="Pfam" id="PF03099">
    <property type="entry name" value="BPL_LplA_LipB"/>
    <property type="match status" value="1"/>
</dbReference>
<dbReference type="InterPro" id="IPR004143">
    <property type="entry name" value="BPL_LPL_catalytic"/>
</dbReference>
<dbReference type="CDD" id="cd16442">
    <property type="entry name" value="BPL"/>
    <property type="match status" value="1"/>
</dbReference>
<dbReference type="Gene3D" id="3.30.930.10">
    <property type="entry name" value="Bira Bifunctional Protein, Domain 2"/>
    <property type="match status" value="1"/>
</dbReference>
<dbReference type="GO" id="GO:0005524">
    <property type="term" value="F:ATP binding"/>
    <property type="evidence" value="ECO:0007669"/>
    <property type="project" value="UniProtKB-KW"/>
</dbReference>
<accession>A0A1H8EPJ2</accession>
<dbReference type="GO" id="GO:0004077">
    <property type="term" value="F:biotin--[biotin carboxyl-carrier protein] ligase activity"/>
    <property type="evidence" value="ECO:0007669"/>
    <property type="project" value="UniProtKB-EC"/>
</dbReference>
<dbReference type="NCBIfam" id="TIGR00121">
    <property type="entry name" value="birA_ligase"/>
    <property type="match status" value="1"/>
</dbReference>
<dbReference type="Proteomes" id="UP000199206">
    <property type="component" value="Unassembled WGS sequence"/>
</dbReference>
<keyword evidence="2" id="KW-0547">Nucleotide-binding</keyword>
<gene>
    <name evidence="8" type="ORF">SAMN05192583_2258</name>
</gene>
<evidence type="ECO:0000313" key="9">
    <source>
        <dbReference type="Proteomes" id="UP000199206"/>
    </source>
</evidence>
<feature type="domain" description="BPL/LPL catalytic" evidence="7">
    <location>
        <begin position="4"/>
        <end position="185"/>
    </location>
</feature>
<evidence type="ECO:0000256" key="6">
    <source>
        <dbReference type="ARBA" id="ARBA00047846"/>
    </source>
</evidence>